<dbReference type="Proteomes" id="UP001485459">
    <property type="component" value="Chromosome"/>
</dbReference>
<protein>
    <recommendedName>
        <fullName evidence="4">DUF3619 family protein</fullName>
    </recommendedName>
</protein>
<proteinExistence type="predicted"/>
<organism evidence="2 3">
    <name type="scientific">Chitinophaga pollutisoli</name>
    <dbReference type="NCBI Taxonomy" id="3133966"/>
    <lineage>
        <taxon>Bacteria</taxon>
        <taxon>Pseudomonadati</taxon>
        <taxon>Bacteroidota</taxon>
        <taxon>Chitinophagia</taxon>
        <taxon>Chitinophagales</taxon>
        <taxon>Chitinophagaceae</taxon>
        <taxon>Chitinophaga</taxon>
    </lineage>
</organism>
<reference evidence="3" key="1">
    <citation type="submission" date="2024-03" db="EMBL/GenBank/DDBJ databases">
        <title>Chitinophaga horti sp. nov., isolated from garden soil.</title>
        <authorList>
            <person name="Lee D.S."/>
            <person name="Han D.M."/>
            <person name="Baek J.H."/>
            <person name="Choi D.G."/>
            <person name="Jeon J.H."/>
            <person name="Jeon C.O."/>
        </authorList>
    </citation>
    <scope>NUCLEOTIDE SEQUENCE [LARGE SCALE GENOMIC DNA]</scope>
    <source>
        <strain evidence="3">GPA1</strain>
    </source>
</reference>
<evidence type="ECO:0000313" key="3">
    <source>
        <dbReference type="Proteomes" id="UP001485459"/>
    </source>
</evidence>
<feature type="transmembrane region" description="Helical" evidence="1">
    <location>
        <begin position="58"/>
        <end position="79"/>
    </location>
</feature>
<keyword evidence="1" id="KW-0812">Transmembrane</keyword>
<dbReference type="RefSeq" id="WP_341835555.1">
    <property type="nucleotide sequence ID" value="NZ_CP149822.1"/>
</dbReference>
<accession>A0ABZ2YN82</accession>
<keyword evidence="1" id="KW-0472">Membrane</keyword>
<keyword evidence="1" id="KW-1133">Transmembrane helix</keyword>
<gene>
    <name evidence="2" type="ORF">WJU16_22005</name>
</gene>
<evidence type="ECO:0000313" key="2">
    <source>
        <dbReference type="EMBL" id="WZN40640.1"/>
    </source>
</evidence>
<keyword evidence="3" id="KW-1185">Reference proteome</keyword>
<dbReference type="EMBL" id="CP149822">
    <property type="protein sequence ID" value="WZN40640.1"/>
    <property type="molecule type" value="Genomic_DNA"/>
</dbReference>
<name>A0ABZ2YN82_9BACT</name>
<evidence type="ECO:0008006" key="4">
    <source>
        <dbReference type="Google" id="ProtNLM"/>
    </source>
</evidence>
<sequence>MNKRRDIDQEIERTLASLDGVERAQPEDFFFTRLRARMQRMEPADGWERFIGLMTRPAIAITAIALILGLNGTLAFMNWKPQERTEQAVLQQAFADEYALGINTFYDYEKTDPQ</sequence>
<evidence type="ECO:0000256" key="1">
    <source>
        <dbReference type="SAM" id="Phobius"/>
    </source>
</evidence>